<gene>
    <name evidence="1" type="ORF">TUM16652_04000</name>
</gene>
<evidence type="ECO:0000313" key="1">
    <source>
        <dbReference type="EMBL" id="GJJ81701.1"/>
    </source>
</evidence>
<organism evidence="1 2">
    <name type="scientific">Enterobacter cloacae</name>
    <dbReference type="NCBI Taxonomy" id="550"/>
    <lineage>
        <taxon>Bacteria</taxon>
        <taxon>Pseudomonadati</taxon>
        <taxon>Pseudomonadota</taxon>
        <taxon>Gammaproteobacteria</taxon>
        <taxon>Enterobacterales</taxon>
        <taxon>Enterobacteriaceae</taxon>
        <taxon>Enterobacter</taxon>
        <taxon>Enterobacter cloacae complex</taxon>
    </lineage>
</organism>
<dbReference type="AlphaFoldDB" id="A0ABD0BR44"/>
<accession>A0ABD0BR44</accession>
<sequence>MKMRRGSQKKRAFNLLIECRKGLSKVFKGGETVNNLPRVPIDTGQTIPVYKKGNACLNV</sequence>
<name>A0ABD0BR44_ENTCL</name>
<dbReference type="EMBL" id="BQFY01000004">
    <property type="protein sequence ID" value="GJJ81701.1"/>
    <property type="molecule type" value="Genomic_DNA"/>
</dbReference>
<evidence type="ECO:0000313" key="2">
    <source>
        <dbReference type="Proteomes" id="UP001050241"/>
    </source>
</evidence>
<comment type="caution">
    <text evidence="1">The sequence shown here is derived from an EMBL/GenBank/DDBJ whole genome shotgun (WGS) entry which is preliminary data.</text>
</comment>
<proteinExistence type="predicted"/>
<reference evidence="1" key="1">
    <citation type="submission" date="2021-11" db="EMBL/GenBank/DDBJ databases">
        <title>WGS analysis for carbapenemase-producing Enterobacterales outbreak in a University Hospital, Japan.</title>
        <authorList>
            <person name="Tukada M."/>
            <person name="Miyazaki T."/>
            <person name="Aoki K."/>
            <person name="Yoshizawa S."/>
            <person name="Ishii Y."/>
            <person name="Tateda K."/>
        </authorList>
    </citation>
    <scope>NUCLEOTIDE SEQUENCE</scope>
    <source>
        <strain evidence="1">TUM16652</strain>
    </source>
</reference>
<dbReference type="Proteomes" id="UP001050241">
    <property type="component" value="Unassembled WGS sequence"/>
</dbReference>
<protein>
    <submittedName>
        <fullName evidence="1">Uncharacterized protein</fullName>
    </submittedName>
</protein>